<comment type="caution">
    <text evidence="2">The sequence shown here is derived from an EMBL/GenBank/DDBJ whole genome shotgun (WGS) entry which is preliminary data.</text>
</comment>
<protein>
    <recommendedName>
        <fullName evidence="4">Allergen Asp f 4</fullName>
    </recommendedName>
</protein>
<dbReference type="InterPro" id="IPR038903">
    <property type="entry name" value="Allergen_Asp_f_4"/>
</dbReference>
<reference evidence="2 3" key="1">
    <citation type="submission" date="2015-06" db="EMBL/GenBank/DDBJ databases">
        <title>Talaromyces atroroseus IBT 11181 draft genome.</title>
        <authorList>
            <person name="Rasmussen K.B."/>
            <person name="Rasmussen S."/>
            <person name="Petersen B."/>
            <person name="Sicheritz-Ponten T."/>
            <person name="Mortensen U.H."/>
            <person name="Thrane U."/>
        </authorList>
    </citation>
    <scope>NUCLEOTIDE SEQUENCE [LARGE SCALE GENOMIC DNA]</scope>
    <source>
        <strain evidence="2 3">IBT 11181</strain>
    </source>
</reference>
<evidence type="ECO:0000313" key="3">
    <source>
        <dbReference type="Proteomes" id="UP000214365"/>
    </source>
</evidence>
<dbReference type="PANTHER" id="PTHR42039">
    <property type="entry name" value="PUTATIVE (AFU_ORTHOLOGUE AFUA_3G02940)-RELATED"/>
    <property type="match status" value="1"/>
</dbReference>
<accession>A0A225BF29</accession>
<evidence type="ECO:0008006" key="4">
    <source>
        <dbReference type="Google" id="ProtNLM"/>
    </source>
</evidence>
<dbReference type="PANTHER" id="PTHR42039:SF1">
    <property type="entry name" value="PUTATIVE (AFU_ORTHOLOGUE AFUA_3G02940)-RELATED"/>
    <property type="match status" value="1"/>
</dbReference>
<organism evidence="2 3">
    <name type="scientific">Talaromyces atroroseus</name>
    <dbReference type="NCBI Taxonomy" id="1441469"/>
    <lineage>
        <taxon>Eukaryota</taxon>
        <taxon>Fungi</taxon>
        <taxon>Dikarya</taxon>
        <taxon>Ascomycota</taxon>
        <taxon>Pezizomycotina</taxon>
        <taxon>Eurotiomycetes</taxon>
        <taxon>Eurotiomycetidae</taxon>
        <taxon>Eurotiales</taxon>
        <taxon>Trichocomaceae</taxon>
        <taxon>Talaromyces</taxon>
        <taxon>Talaromyces sect. Trachyspermi</taxon>
    </lineage>
</organism>
<feature type="signal peptide" evidence="1">
    <location>
        <begin position="1"/>
        <end position="20"/>
    </location>
</feature>
<gene>
    <name evidence="2" type="ORF">UA08_00095</name>
</gene>
<dbReference type="EMBL" id="LFMY01000001">
    <property type="protein sequence ID" value="OKL64657.1"/>
    <property type="molecule type" value="Genomic_DNA"/>
</dbReference>
<keyword evidence="3" id="KW-1185">Reference proteome</keyword>
<dbReference type="GO" id="GO:0019863">
    <property type="term" value="F:IgE binding"/>
    <property type="evidence" value="ECO:0007669"/>
    <property type="project" value="InterPro"/>
</dbReference>
<proteinExistence type="predicted"/>
<dbReference type="GO" id="GO:0005576">
    <property type="term" value="C:extracellular region"/>
    <property type="evidence" value="ECO:0007669"/>
    <property type="project" value="InterPro"/>
</dbReference>
<keyword evidence="1" id="KW-0732">Signal</keyword>
<name>A0A225BF29_TALAT</name>
<feature type="chain" id="PRO_5013211518" description="Allergen Asp f 4" evidence="1">
    <location>
        <begin position="21"/>
        <end position="317"/>
    </location>
</feature>
<evidence type="ECO:0000256" key="1">
    <source>
        <dbReference type="SAM" id="SignalP"/>
    </source>
</evidence>
<dbReference type="Pfam" id="PF25312">
    <property type="entry name" value="Allergen_Asp_f_4"/>
    <property type="match status" value="1"/>
</dbReference>
<evidence type="ECO:0000313" key="2">
    <source>
        <dbReference type="EMBL" id="OKL64657.1"/>
    </source>
</evidence>
<dbReference type="GeneID" id="30999850"/>
<dbReference type="OrthoDB" id="4226032at2759"/>
<dbReference type="RefSeq" id="XP_020124778.1">
    <property type="nucleotide sequence ID" value="XM_020260823.1"/>
</dbReference>
<dbReference type="AlphaFoldDB" id="A0A225BF29"/>
<dbReference type="STRING" id="1441469.A0A225BF29"/>
<sequence>MQVKNSLVLLTALTAGSAVARLHGHERRHQHHERGVGTWVTAVIDGQTVSWQNTYAGPTEAAAVAASSATEAAAAAATTEATVANVKNVDDVKVSSSATATTTSTASSTASGFGGVTSPSGTGVTYCGNVGIPYGSNIIEISKDELDSYNYTITLDGSNLSEDYKAYFWNSCTESGSLAGFFDTVFPLTVTISAGSSAYVALDVDTQGAFVTAPSSSDVPRNSASGIILGFWGEFGFGTTINDGWSGFDVSAIEAQIAGITDYPGLKITGDGQTSSITTGLGTVSNAYTQDLTDVGGIGGNVSPGSIALTATLNYSG</sequence>
<dbReference type="Proteomes" id="UP000214365">
    <property type="component" value="Unassembled WGS sequence"/>
</dbReference>